<keyword evidence="7" id="KW-1185">Reference proteome</keyword>
<dbReference type="PANTHER" id="PTHR13026:SF0">
    <property type="entry name" value="RIBOSOMAL RNA PROCESSING 1B"/>
    <property type="match status" value="1"/>
</dbReference>
<protein>
    <submittedName>
        <fullName evidence="6">Uncharacterized protein</fullName>
    </submittedName>
</protein>
<gene>
    <name evidence="6" type="ORF">RJ640_015135</name>
</gene>
<proteinExistence type="inferred from homology"/>
<evidence type="ECO:0000256" key="4">
    <source>
        <dbReference type="ARBA" id="ARBA00023242"/>
    </source>
</evidence>
<feature type="compositionally biased region" description="Basic residues" evidence="5">
    <location>
        <begin position="352"/>
        <end position="369"/>
    </location>
</feature>
<evidence type="ECO:0000256" key="2">
    <source>
        <dbReference type="ARBA" id="ARBA00006374"/>
    </source>
</evidence>
<sequence length="561" mass="61469">MEGAGAGAGAGAEAEALVRAAPEGAPLIRRLASCNKPTRDKALRLLNTWLPSQLEVSDEDMKKVWKGLFYCLWHADKAPAQSDLIGRLSSLLLALHPHNSANYLSAFLLTMRREWPGIDSHRLDKFYLLIRRFLSSLFLLFKNNDWDLELTRTLMNLLEDKAFFADDNLLGNGVNYHIASVFLDELKPFLPARTESLDVLFKPFLAVMCKSQDKVLVSKVRSNVFDAMLEMGKSLLKSRLTNGCDVGDETLNVGTITLTLGFASKLYELGSSPDCFQANRKVLFGLHGEFLKLEKNLELSGIEITVPTVKVDDADEVPMLIPIDTNETQVGAMMVDTAAESLSISATSELSKKKKKAKKGSHGSKKRPTVGKENGISLENEKENKSENLVIAHGGISGNELTGDGSSVTFNESVISNLQMQFEKVAAEVGLDKDDANSFDPPKITFKRAASKKRKRVKSVGGDTGGDAVAKSNDKSAKRVRFSIKNNLVWKPQSPLPPQSLRLPPSATPRGSALKKGIPPGPVREMPPATKRVKQPKKGRKGIKTISPAIKRLRKLKSLSI</sequence>
<organism evidence="6 7">
    <name type="scientific">Escallonia rubra</name>
    <dbReference type="NCBI Taxonomy" id="112253"/>
    <lineage>
        <taxon>Eukaryota</taxon>
        <taxon>Viridiplantae</taxon>
        <taxon>Streptophyta</taxon>
        <taxon>Embryophyta</taxon>
        <taxon>Tracheophyta</taxon>
        <taxon>Spermatophyta</taxon>
        <taxon>Magnoliopsida</taxon>
        <taxon>eudicotyledons</taxon>
        <taxon>Gunneridae</taxon>
        <taxon>Pentapetalae</taxon>
        <taxon>asterids</taxon>
        <taxon>campanulids</taxon>
        <taxon>Escalloniales</taxon>
        <taxon>Escalloniaceae</taxon>
        <taxon>Escallonia</taxon>
    </lineage>
</organism>
<dbReference type="GO" id="GO:0030688">
    <property type="term" value="C:preribosome, small subunit precursor"/>
    <property type="evidence" value="ECO:0007669"/>
    <property type="project" value="InterPro"/>
</dbReference>
<dbReference type="Proteomes" id="UP001187471">
    <property type="component" value="Unassembled WGS sequence"/>
</dbReference>
<reference evidence="6" key="1">
    <citation type="submission" date="2022-12" db="EMBL/GenBank/DDBJ databases">
        <title>Draft genome assemblies for two species of Escallonia (Escalloniales).</title>
        <authorList>
            <person name="Chanderbali A."/>
            <person name="Dervinis C."/>
            <person name="Anghel I."/>
            <person name="Soltis D."/>
            <person name="Soltis P."/>
            <person name="Zapata F."/>
        </authorList>
    </citation>
    <scope>NUCLEOTIDE SEQUENCE</scope>
    <source>
        <strain evidence="6">UCBG92.1500</strain>
        <tissue evidence="6">Leaf</tissue>
    </source>
</reference>
<evidence type="ECO:0000313" key="7">
    <source>
        <dbReference type="Proteomes" id="UP001187471"/>
    </source>
</evidence>
<dbReference type="AlphaFoldDB" id="A0AA88U4Z6"/>
<keyword evidence="4" id="KW-0539">Nucleus</keyword>
<name>A0AA88U4Z6_9ASTE</name>
<comment type="subcellular location">
    <subcellularLocation>
        <location evidence="1">Nucleus</location>
    </subcellularLocation>
</comment>
<dbReference type="InterPro" id="IPR010301">
    <property type="entry name" value="RRP1"/>
</dbReference>
<feature type="region of interest" description="Disordered" evidence="5">
    <location>
        <begin position="448"/>
        <end position="475"/>
    </location>
</feature>
<dbReference type="EMBL" id="JAVXUO010002663">
    <property type="protein sequence ID" value="KAK2970710.1"/>
    <property type="molecule type" value="Genomic_DNA"/>
</dbReference>
<evidence type="ECO:0000256" key="5">
    <source>
        <dbReference type="SAM" id="MobiDB-lite"/>
    </source>
</evidence>
<dbReference type="PANTHER" id="PTHR13026">
    <property type="entry name" value="NNP-1 PROTEIN NOVEL NUCLEAR PROTEIN 1 NOP52"/>
    <property type="match status" value="1"/>
</dbReference>
<feature type="region of interest" description="Disordered" evidence="5">
    <location>
        <begin position="349"/>
        <end position="382"/>
    </location>
</feature>
<dbReference type="GO" id="GO:0006364">
    <property type="term" value="P:rRNA processing"/>
    <property type="evidence" value="ECO:0007669"/>
    <property type="project" value="UniProtKB-KW"/>
</dbReference>
<comment type="similarity">
    <text evidence="2">Belongs to the RRP1 family.</text>
</comment>
<comment type="caution">
    <text evidence="6">The sequence shown here is derived from an EMBL/GenBank/DDBJ whole genome shotgun (WGS) entry which is preliminary data.</text>
</comment>
<evidence type="ECO:0000256" key="3">
    <source>
        <dbReference type="ARBA" id="ARBA00022552"/>
    </source>
</evidence>
<keyword evidence="3" id="KW-0698">rRNA processing</keyword>
<evidence type="ECO:0000313" key="6">
    <source>
        <dbReference type="EMBL" id="KAK2970710.1"/>
    </source>
</evidence>
<feature type="region of interest" description="Disordered" evidence="5">
    <location>
        <begin position="491"/>
        <end position="548"/>
    </location>
</feature>
<feature type="compositionally biased region" description="Basic residues" evidence="5">
    <location>
        <begin position="531"/>
        <end position="543"/>
    </location>
</feature>
<evidence type="ECO:0000256" key="1">
    <source>
        <dbReference type="ARBA" id="ARBA00004123"/>
    </source>
</evidence>
<dbReference type="Pfam" id="PF05997">
    <property type="entry name" value="Nop52"/>
    <property type="match status" value="1"/>
</dbReference>
<feature type="compositionally biased region" description="Basic residues" evidence="5">
    <location>
        <begin position="448"/>
        <end position="458"/>
    </location>
</feature>
<accession>A0AA88U4Z6</accession>
<dbReference type="GO" id="GO:0005634">
    <property type="term" value="C:nucleus"/>
    <property type="evidence" value="ECO:0007669"/>
    <property type="project" value="UniProtKB-SubCell"/>
</dbReference>